<dbReference type="PANTHER" id="PTHR39639:SF1">
    <property type="entry name" value="DUF262 DOMAIN-CONTAINING PROTEIN"/>
    <property type="match status" value="1"/>
</dbReference>
<accession>A0ABT0CX97</accession>
<sequence length="441" mass="50364">MTILAQQIEVDPTTTFGPPTPSRAFLIESNEESGLGQEDREYEFGVAMSKEIITGDFEDGFDFAPIPDHLDPDEYFAKNAFRIVYQTNNFFLPQIHDIITKGEVMNLRPEYQRRLVWGTTQKSRLIESLLLNIPIPPVYLYESTAARYEVMDGQQRLNAVKEFISGDFALTGLQVLKPLNGIRFSRCPPRIKRALDRSSVSAIVLLLESDVDDVANRLSMRDIRRFIFDRLNTGGKKLNQQEIRNALNPGPLNQALINLSRFRLFTEIFDIPPYSEADPSDYYENPIRQKNALYASMGDCQLVLRYFALRDESNIRGSMKAMLDRAMERDIADQEAASLENEYREHLSFLYDIFDRKPFELLPDEKGRVRVSAAIYDAAMVAIHRHQADKQRILTQKSRVNHEMQMALADPARLTILTGQGNTAQAVKDRIDLMSQILTAG</sequence>
<geneLocation type="plasmid" evidence="2">
    <name>unnamed</name>
</geneLocation>
<protein>
    <submittedName>
        <fullName evidence="2">DUF262 domain-containing protein</fullName>
    </submittedName>
</protein>
<dbReference type="Proteomes" id="UP001522662">
    <property type="component" value="Unassembled WGS sequence"/>
</dbReference>
<proteinExistence type="predicted"/>
<dbReference type="RefSeq" id="WP_245135332.1">
    <property type="nucleotide sequence ID" value="NZ_CP128477.1"/>
</dbReference>
<dbReference type="EMBL" id="JALAYX010000001">
    <property type="protein sequence ID" value="MCJ8237778.1"/>
    <property type="molecule type" value="Genomic_DNA"/>
</dbReference>
<name>A0ABT0CX97_9HYPH</name>
<dbReference type="Pfam" id="PF03235">
    <property type="entry name" value="GmrSD_N"/>
    <property type="match status" value="1"/>
</dbReference>
<evidence type="ECO:0000259" key="1">
    <source>
        <dbReference type="Pfam" id="PF03235"/>
    </source>
</evidence>
<evidence type="ECO:0000313" key="3">
    <source>
        <dbReference type="Proteomes" id="UP001522662"/>
    </source>
</evidence>
<reference evidence="2 3" key="1">
    <citation type="submission" date="2022-03" db="EMBL/GenBank/DDBJ databases">
        <title>Rhizobium SSM4.3 sp. nov., isolated from Sediment (Gouqi Island).</title>
        <authorList>
            <person name="Chen G."/>
        </authorList>
    </citation>
    <scope>NUCLEOTIDE SEQUENCE [LARGE SCALE GENOMIC DNA]</scope>
    <source>
        <strain evidence="2 3">SSM4.3</strain>
        <plasmid evidence="2">unnamed</plasmid>
    </source>
</reference>
<gene>
    <name evidence="2" type="ORF">MKJ03_05520</name>
</gene>
<dbReference type="PANTHER" id="PTHR39639">
    <property type="entry name" value="CHROMOSOME 16, WHOLE GENOME SHOTGUN SEQUENCE"/>
    <property type="match status" value="1"/>
</dbReference>
<evidence type="ECO:0000313" key="2">
    <source>
        <dbReference type="EMBL" id="MCJ8237778.1"/>
    </source>
</evidence>
<keyword evidence="2" id="KW-0614">Plasmid</keyword>
<comment type="caution">
    <text evidence="2">The sequence shown here is derived from an EMBL/GenBank/DDBJ whole genome shotgun (WGS) entry which is preliminary data.</text>
</comment>
<organism evidence="2 3">
    <name type="scientific">Peteryoungia algae</name>
    <dbReference type="NCBI Taxonomy" id="2919917"/>
    <lineage>
        <taxon>Bacteria</taxon>
        <taxon>Pseudomonadati</taxon>
        <taxon>Pseudomonadota</taxon>
        <taxon>Alphaproteobacteria</taxon>
        <taxon>Hyphomicrobiales</taxon>
        <taxon>Rhizobiaceae</taxon>
        <taxon>Peteryoungia</taxon>
    </lineage>
</organism>
<keyword evidence="3" id="KW-1185">Reference proteome</keyword>
<dbReference type="InterPro" id="IPR004919">
    <property type="entry name" value="GmrSD_N"/>
</dbReference>
<feature type="domain" description="GmrSD restriction endonucleases N-terminal" evidence="1">
    <location>
        <begin position="97"/>
        <end position="247"/>
    </location>
</feature>